<gene>
    <name evidence="1" type="ORF">BJI67_06340</name>
</gene>
<protein>
    <submittedName>
        <fullName evidence="1">Uncharacterized protein</fullName>
    </submittedName>
</protein>
<dbReference type="Proteomes" id="UP000095342">
    <property type="component" value="Chromosome"/>
</dbReference>
<evidence type="ECO:0000313" key="1">
    <source>
        <dbReference type="EMBL" id="AOV16732.1"/>
    </source>
</evidence>
<dbReference type="EMBL" id="CP017448">
    <property type="protein sequence ID" value="AOV16732.1"/>
    <property type="molecule type" value="Genomic_DNA"/>
</dbReference>
<reference evidence="1 2" key="1">
    <citation type="submission" date="2016-09" db="EMBL/GenBank/DDBJ databases">
        <title>Acidihalobacter prosperus V6 (DSM14174).</title>
        <authorList>
            <person name="Khaleque H.N."/>
            <person name="Ramsay J.P."/>
            <person name="Murphy R.J.T."/>
            <person name="Kaksonen A.H."/>
            <person name="Boxall N.J."/>
            <person name="Watkin E.L.J."/>
        </authorList>
    </citation>
    <scope>NUCLEOTIDE SEQUENCE [LARGE SCALE GENOMIC DNA]</scope>
    <source>
        <strain evidence="1 2">V6</strain>
    </source>
</reference>
<evidence type="ECO:0000313" key="2">
    <source>
        <dbReference type="Proteomes" id="UP000095342"/>
    </source>
</evidence>
<accession>A0A1D8K6Z9</accession>
<dbReference type="KEGG" id="aaeo:BJI67_06340"/>
<keyword evidence="2" id="KW-1185">Reference proteome</keyword>
<proteinExistence type="predicted"/>
<organism evidence="1 2">
    <name type="scientific">Acidihalobacter aeolianus</name>
    <dbReference type="NCBI Taxonomy" id="2792603"/>
    <lineage>
        <taxon>Bacteria</taxon>
        <taxon>Pseudomonadati</taxon>
        <taxon>Pseudomonadota</taxon>
        <taxon>Gammaproteobacteria</taxon>
        <taxon>Chromatiales</taxon>
        <taxon>Ectothiorhodospiraceae</taxon>
        <taxon>Acidihalobacter</taxon>
    </lineage>
</organism>
<sequence length="223" mass="25590">MTGHTDAASQRTVSADLNASSDTDTTGYCGMRTDFYVMRHLYQIVDLHAIVDYRILERTTIDGRIGTNFHVFADHHAPELRHLDPMAPILRQTETIGTDYRTRMDQTTRTDQTTCTYGNPSDQTDVCLQNHVFEQHTPWADNRTWPYTATFANHCLGADMRLWIDRCVRGNHCRGMHASCGTLGRMQKVSRAGERSMRVVDHQCRDWTRARMTFAQQYRAGPC</sequence>
<dbReference type="AntiFam" id="ANF00125">
    <property type="entry name" value="Shadow ORF (opposite lpxD)"/>
</dbReference>
<name>A0A1D8K6Z9_9GAMM</name>
<dbReference type="AlphaFoldDB" id="A0A1D8K6Z9"/>